<dbReference type="OrthoDB" id="3542954at2"/>
<protein>
    <submittedName>
        <fullName evidence="1">Uncharacterized protein</fullName>
    </submittedName>
</protein>
<dbReference type="EMBL" id="QOIL01000001">
    <property type="protein sequence ID" value="RCG33030.1"/>
    <property type="molecule type" value="Genomic_DNA"/>
</dbReference>
<evidence type="ECO:0000313" key="2">
    <source>
        <dbReference type="Proteomes" id="UP000253094"/>
    </source>
</evidence>
<name>A0A367FTJ2_9ACTN</name>
<comment type="caution">
    <text evidence="1">The sequence shown here is derived from an EMBL/GenBank/DDBJ whole genome shotgun (WGS) entry which is preliminary data.</text>
</comment>
<accession>A0A367FTJ2</accession>
<evidence type="ECO:0000313" key="1">
    <source>
        <dbReference type="EMBL" id="RCG33030.1"/>
    </source>
</evidence>
<dbReference type="AlphaFoldDB" id="A0A367FTJ2"/>
<gene>
    <name evidence="1" type="ORF">DQ384_00835</name>
</gene>
<sequence>MPALHVEAAALVCRRPSAEVRRIAEELQATLARRGIPAYIYYLEDGQAAVSLWQGLLARVDGRIIWWTSPHPSRRGGALRTFAVSPATAAVRLADHYATLREKYVPRLYAHPE</sequence>
<dbReference type="RefSeq" id="WP_114026695.1">
    <property type="nucleotide sequence ID" value="NZ_QOIL01000001.1"/>
</dbReference>
<proteinExistence type="predicted"/>
<keyword evidence="2" id="KW-1185">Reference proteome</keyword>
<reference evidence="1 2" key="1">
    <citation type="submission" date="2018-06" db="EMBL/GenBank/DDBJ databases">
        <title>Sphaerisporangium craniellae sp. nov., isolated from a marine sponge in the South China Sea.</title>
        <authorList>
            <person name="Li L."/>
        </authorList>
    </citation>
    <scope>NUCLEOTIDE SEQUENCE [LARGE SCALE GENOMIC DNA]</scope>
    <source>
        <strain evidence="1 2">CCTCC AA 208026</strain>
    </source>
</reference>
<organism evidence="1 2">
    <name type="scientific">Sphaerisporangium album</name>
    <dbReference type="NCBI Taxonomy" id="509200"/>
    <lineage>
        <taxon>Bacteria</taxon>
        <taxon>Bacillati</taxon>
        <taxon>Actinomycetota</taxon>
        <taxon>Actinomycetes</taxon>
        <taxon>Streptosporangiales</taxon>
        <taxon>Streptosporangiaceae</taxon>
        <taxon>Sphaerisporangium</taxon>
    </lineage>
</organism>
<dbReference type="Proteomes" id="UP000253094">
    <property type="component" value="Unassembled WGS sequence"/>
</dbReference>